<dbReference type="PROSITE" id="PS00107">
    <property type="entry name" value="PROTEIN_KINASE_ATP"/>
    <property type="match status" value="1"/>
</dbReference>
<gene>
    <name evidence="3" type="ORF">RirG_045250</name>
</gene>
<evidence type="ECO:0000313" key="3">
    <source>
        <dbReference type="EMBL" id="EXX75061.1"/>
    </source>
</evidence>
<dbReference type="Proteomes" id="UP000022910">
    <property type="component" value="Unassembled WGS sequence"/>
</dbReference>
<dbReference type="PANTHER" id="PTHR43628">
    <property type="entry name" value="ACTIVATOR OF C KINASE PROTEIN 1-RELATED"/>
    <property type="match status" value="1"/>
</dbReference>
<dbReference type="InterPro" id="IPR052945">
    <property type="entry name" value="Mitotic_Regulator"/>
</dbReference>
<evidence type="ECO:0000256" key="1">
    <source>
        <dbReference type="PROSITE-ProRule" id="PRU10141"/>
    </source>
</evidence>
<keyword evidence="4" id="KW-1185">Reference proteome</keyword>
<dbReference type="Pfam" id="PF07714">
    <property type="entry name" value="PK_Tyr_Ser-Thr"/>
    <property type="match status" value="1"/>
</dbReference>
<feature type="domain" description="Protein kinase" evidence="2">
    <location>
        <begin position="34"/>
        <end position="302"/>
    </location>
</feature>
<dbReference type="Gene3D" id="1.25.40.10">
    <property type="entry name" value="Tetratricopeptide repeat domain"/>
    <property type="match status" value="3"/>
</dbReference>
<dbReference type="EMBL" id="JEMT01012609">
    <property type="protein sequence ID" value="EXX75061.1"/>
    <property type="molecule type" value="Genomic_DNA"/>
</dbReference>
<dbReference type="PROSITE" id="PS50011">
    <property type="entry name" value="PROTEIN_KINASE_DOM"/>
    <property type="match status" value="1"/>
</dbReference>
<reference evidence="3 4" key="1">
    <citation type="submission" date="2014-02" db="EMBL/GenBank/DDBJ databases">
        <title>Single nucleus genome sequencing reveals high similarity among nuclei of an endomycorrhizal fungus.</title>
        <authorList>
            <person name="Lin K."/>
            <person name="Geurts R."/>
            <person name="Zhang Z."/>
            <person name="Limpens E."/>
            <person name="Saunders D.G."/>
            <person name="Mu D."/>
            <person name="Pang E."/>
            <person name="Cao H."/>
            <person name="Cha H."/>
            <person name="Lin T."/>
            <person name="Zhou Q."/>
            <person name="Shang Y."/>
            <person name="Li Y."/>
            <person name="Ivanov S."/>
            <person name="Sharma T."/>
            <person name="Velzen R.V."/>
            <person name="Ruijter N.D."/>
            <person name="Aanen D.K."/>
            <person name="Win J."/>
            <person name="Kamoun S."/>
            <person name="Bisseling T."/>
            <person name="Huang S."/>
        </authorList>
    </citation>
    <scope>NUCLEOTIDE SEQUENCE [LARGE SCALE GENOMIC DNA]</scope>
    <source>
        <strain evidence="4">DAOM197198w</strain>
    </source>
</reference>
<dbReference type="Pfam" id="PF08238">
    <property type="entry name" value="Sel1"/>
    <property type="match status" value="10"/>
</dbReference>
<comment type="caution">
    <text evidence="3">The sequence shown here is derived from an EMBL/GenBank/DDBJ whole genome shotgun (WGS) entry which is preliminary data.</text>
</comment>
<proteinExistence type="predicted"/>
<keyword evidence="1" id="KW-0067">ATP-binding</keyword>
<dbReference type="Gene3D" id="1.10.510.10">
    <property type="entry name" value="Transferase(Phosphotransferase) domain 1"/>
    <property type="match status" value="1"/>
</dbReference>
<feature type="binding site" evidence="1">
    <location>
        <position position="63"/>
    </location>
    <ligand>
        <name>ATP</name>
        <dbReference type="ChEBI" id="CHEBI:30616"/>
    </ligand>
</feature>
<dbReference type="SMART" id="SM00671">
    <property type="entry name" value="SEL1"/>
    <property type="match status" value="9"/>
</dbReference>
<dbReference type="GO" id="GO:0004672">
    <property type="term" value="F:protein kinase activity"/>
    <property type="evidence" value="ECO:0007669"/>
    <property type="project" value="InterPro"/>
</dbReference>
<dbReference type="HOGENOM" id="CLU_000288_7_12_1"/>
<dbReference type="InterPro" id="IPR000719">
    <property type="entry name" value="Prot_kinase_dom"/>
</dbReference>
<dbReference type="SMR" id="A0A015LQR3"/>
<protein>
    <submittedName>
        <fullName evidence="3">Kic1p</fullName>
    </submittedName>
</protein>
<name>A0A015LQR3_RHIIW</name>
<sequence>MSNNTELINNSNECNWIEEAISKKLIKFYEFGQFYNIEEIGSGGFGKVYRADWKDSHKRCALKSFYNLNDATIKAIVREIQHHREVDFYDNVIRFYGVTTFRNQIKEYSLVIEYADGGTLRTYLKENFENLTWNDKFSLAFQLVYAVSCLHGEGIVHRDLHSKNILVHQNTVKLADFGLSKRIEESSNLQSKVFGMITYVDPKIFNRRRNINNNQPEVYSLNEKSDVYSIGILLWEISSGRQPFCNELKDLGLAMEILQGLREDPIPDTPEEYMKIYTDCWNIEPDNRPTINQVFDKLKEIIKKENIIIKDFHLFNDNKINEITQSSNNQQPILDGEISENIDSLHGDLSQIIQNFNVMNTEEIEKSSMSSSNQFENNNFDVIVNDILIIIFNDNNEVTKRKVLNYLNNRNITLQEINNLLLNNQNDSNSLALLGDFNYFGLGICINKQKAFKLYQKAADLGNLFGIISLGYCYSNGTDIYKKKAFELFQKTADLGNSSGINRLGFCYQNGIGTDIDKKKAFESYQKAADLGNSPGINSLGYCYLNGIGTDIDKKKAFELFQKAADLGNSPGINHLGYCYQHGIGTDIDRKKAFELFQKAADLGNSSGINHLGYCYKHGIGTDIDRKKAFELFQKAADLGNSSGINHLGYCYQHGIGTYIDKKKAFELFQKVANLENSSGINNLGYCYQYGIGTDIDKKKAFELYQKAADLENVDGINNIGYCYKNGIGTDVDKKKAFELYQKTADLGSSLAQYNLAMMYENEGTVKI</sequence>
<dbReference type="InterPro" id="IPR011990">
    <property type="entry name" value="TPR-like_helical_dom_sf"/>
</dbReference>
<dbReference type="AlphaFoldDB" id="A0A015LQR3"/>
<keyword evidence="1" id="KW-0547">Nucleotide-binding</keyword>
<dbReference type="GO" id="GO:0005524">
    <property type="term" value="F:ATP binding"/>
    <property type="evidence" value="ECO:0007669"/>
    <property type="project" value="UniProtKB-UniRule"/>
</dbReference>
<dbReference type="PANTHER" id="PTHR43628:SF1">
    <property type="entry name" value="CHITIN SYNTHASE REGULATORY FACTOR 2-RELATED"/>
    <property type="match status" value="1"/>
</dbReference>
<dbReference type="InterPro" id="IPR006597">
    <property type="entry name" value="Sel1-like"/>
</dbReference>
<organism evidence="3 4">
    <name type="scientific">Rhizophagus irregularis (strain DAOM 197198w)</name>
    <name type="common">Glomus intraradices</name>
    <dbReference type="NCBI Taxonomy" id="1432141"/>
    <lineage>
        <taxon>Eukaryota</taxon>
        <taxon>Fungi</taxon>
        <taxon>Fungi incertae sedis</taxon>
        <taxon>Mucoromycota</taxon>
        <taxon>Glomeromycotina</taxon>
        <taxon>Glomeromycetes</taxon>
        <taxon>Glomerales</taxon>
        <taxon>Glomeraceae</taxon>
        <taxon>Rhizophagus</taxon>
    </lineage>
</organism>
<dbReference type="SUPFAM" id="SSF56112">
    <property type="entry name" value="Protein kinase-like (PK-like)"/>
    <property type="match status" value="1"/>
</dbReference>
<evidence type="ECO:0000313" key="4">
    <source>
        <dbReference type="Proteomes" id="UP000022910"/>
    </source>
</evidence>
<evidence type="ECO:0000259" key="2">
    <source>
        <dbReference type="PROSITE" id="PS50011"/>
    </source>
</evidence>
<dbReference type="InterPro" id="IPR017441">
    <property type="entry name" value="Protein_kinase_ATP_BS"/>
</dbReference>
<dbReference type="InterPro" id="IPR001245">
    <property type="entry name" value="Ser-Thr/Tyr_kinase_cat_dom"/>
</dbReference>
<dbReference type="InterPro" id="IPR011009">
    <property type="entry name" value="Kinase-like_dom_sf"/>
</dbReference>
<dbReference type="PRINTS" id="PR00109">
    <property type="entry name" value="TYRKINASE"/>
</dbReference>
<dbReference type="SUPFAM" id="SSF81901">
    <property type="entry name" value="HCP-like"/>
    <property type="match status" value="2"/>
</dbReference>
<accession>A0A015LQR3</accession>